<sequence>MTETTRIFDGHNDALLRLWRADAPATDLFAAPEPGHITIPRAKAGGFGGGFFAMFALDRARGLDFAIFDDPPYDTPLPPELDRAAAWDMIQGQAHIANELDKAGQVWLCKTGAELRRAWNAGDPMAMILHLEGAECIGPDLEGLETLYNLGLRSIGPVWSRPTIFAHGVPFRYPSNGDTGPGLTDAGRALVRECAARNMVVDCSHMTMKGFFDVAEEGAPLVATHSNAHAVSPSARNLTDDQLSAIGETGGMAGLNFGTVFLRPDGRRDAAGALDHVIAHLDHMIEMAGEDHVGLGSDFDGAPMPEGLNSAADLQALVKRMLDAGYGDALIVKLCHENWLRFLERTLP</sequence>
<dbReference type="EMBL" id="FNEB01000005">
    <property type="protein sequence ID" value="SDI79922.1"/>
    <property type="molecule type" value="Genomic_DNA"/>
</dbReference>
<dbReference type="GO" id="GO:0006508">
    <property type="term" value="P:proteolysis"/>
    <property type="evidence" value="ECO:0007669"/>
    <property type="project" value="InterPro"/>
</dbReference>
<evidence type="ECO:0000313" key="2">
    <source>
        <dbReference type="Proteomes" id="UP000199340"/>
    </source>
</evidence>
<dbReference type="GO" id="GO:0070573">
    <property type="term" value="F:metallodipeptidase activity"/>
    <property type="evidence" value="ECO:0007669"/>
    <property type="project" value="InterPro"/>
</dbReference>
<dbReference type="AlphaFoldDB" id="A0A1G8NIE4"/>
<proteinExistence type="predicted"/>
<dbReference type="Proteomes" id="UP000199340">
    <property type="component" value="Unassembled WGS sequence"/>
</dbReference>
<dbReference type="Pfam" id="PF01244">
    <property type="entry name" value="Peptidase_M19"/>
    <property type="match status" value="1"/>
</dbReference>
<reference evidence="1 2" key="1">
    <citation type="submission" date="2016-10" db="EMBL/GenBank/DDBJ databases">
        <authorList>
            <person name="de Groot N.N."/>
        </authorList>
    </citation>
    <scope>NUCLEOTIDE SEQUENCE [LARGE SCALE GENOMIC DNA]</scope>
    <source>
        <strain evidence="1 2">DSM 28010</strain>
    </source>
</reference>
<evidence type="ECO:0000313" key="1">
    <source>
        <dbReference type="EMBL" id="SDI79922.1"/>
    </source>
</evidence>
<dbReference type="InterPro" id="IPR000180">
    <property type="entry name" value="Dipep_AS"/>
</dbReference>
<dbReference type="PANTHER" id="PTHR10443">
    <property type="entry name" value="MICROSOMAL DIPEPTIDASE"/>
    <property type="match status" value="1"/>
</dbReference>
<dbReference type="CDD" id="cd01301">
    <property type="entry name" value="rDP_like"/>
    <property type="match status" value="1"/>
</dbReference>
<dbReference type="SUPFAM" id="SSF51556">
    <property type="entry name" value="Metallo-dependent hydrolases"/>
    <property type="match status" value="1"/>
</dbReference>
<keyword evidence="2" id="KW-1185">Reference proteome</keyword>
<dbReference type="InterPro" id="IPR032466">
    <property type="entry name" value="Metal_Hydrolase"/>
</dbReference>
<protein>
    <submittedName>
        <fullName evidence="1">Membrane dipeptidase</fullName>
    </submittedName>
</protein>
<accession>A0A1G8NIE4</accession>
<dbReference type="PANTHER" id="PTHR10443:SF12">
    <property type="entry name" value="DIPEPTIDASE"/>
    <property type="match status" value="1"/>
</dbReference>
<dbReference type="STRING" id="490829.SAMN05421850_105218"/>
<gene>
    <name evidence="1" type="ORF">SAMN05421850_105218</name>
</gene>
<dbReference type="InterPro" id="IPR008257">
    <property type="entry name" value="Pept_M19"/>
</dbReference>
<dbReference type="PROSITE" id="PS51365">
    <property type="entry name" value="RENAL_DIPEPTIDASE_2"/>
    <property type="match status" value="1"/>
</dbReference>
<dbReference type="PROSITE" id="PS00869">
    <property type="entry name" value="RENAL_DIPEPTIDASE_1"/>
    <property type="match status" value="1"/>
</dbReference>
<dbReference type="OrthoDB" id="9804920at2"/>
<dbReference type="Gene3D" id="3.20.20.140">
    <property type="entry name" value="Metal-dependent hydrolases"/>
    <property type="match status" value="1"/>
</dbReference>
<organism evidence="1 2">
    <name type="scientific">Lutimaribacter saemankumensis</name>
    <dbReference type="NCBI Taxonomy" id="490829"/>
    <lineage>
        <taxon>Bacteria</taxon>
        <taxon>Pseudomonadati</taxon>
        <taxon>Pseudomonadota</taxon>
        <taxon>Alphaproteobacteria</taxon>
        <taxon>Rhodobacterales</taxon>
        <taxon>Roseobacteraceae</taxon>
        <taxon>Lutimaribacter</taxon>
    </lineage>
</organism>
<dbReference type="RefSeq" id="WP_090028822.1">
    <property type="nucleotide sequence ID" value="NZ_FNEB01000005.1"/>
</dbReference>
<name>A0A1G8NIE4_9RHOB</name>